<proteinExistence type="predicted"/>
<organism evidence="1 2">
    <name type="scientific">Piloderma croceum (strain F 1598)</name>
    <dbReference type="NCBI Taxonomy" id="765440"/>
    <lineage>
        <taxon>Eukaryota</taxon>
        <taxon>Fungi</taxon>
        <taxon>Dikarya</taxon>
        <taxon>Basidiomycota</taxon>
        <taxon>Agaricomycotina</taxon>
        <taxon>Agaricomycetes</taxon>
        <taxon>Agaricomycetidae</taxon>
        <taxon>Atheliales</taxon>
        <taxon>Atheliaceae</taxon>
        <taxon>Piloderma</taxon>
    </lineage>
</organism>
<name>A0A0C3C2I6_PILCF</name>
<protein>
    <submittedName>
        <fullName evidence="1">Uncharacterized protein</fullName>
    </submittedName>
</protein>
<gene>
    <name evidence="1" type="ORF">PILCRDRAFT_818795</name>
</gene>
<evidence type="ECO:0000313" key="2">
    <source>
        <dbReference type="Proteomes" id="UP000054166"/>
    </source>
</evidence>
<sequence>MDDGFCCLSAITHHSRTIHIFLWAVSVPSDPSIPEMACFELTVKQQLATNL</sequence>
<reference evidence="1 2" key="1">
    <citation type="submission" date="2014-04" db="EMBL/GenBank/DDBJ databases">
        <authorList>
            <consortium name="DOE Joint Genome Institute"/>
            <person name="Kuo A."/>
            <person name="Tarkka M."/>
            <person name="Buscot F."/>
            <person name="Kohler A."/>
            <person name="Nagy L.G."/>
            <person name="Floudas D."/>
            <person name="Copeland A."/>
            <person name="Barry K.W."/>
            <person name="Cichocki N."/>
            <person name="Veneault-Fourrey C."/>
            <person name="LaButti K."/>
            <person name="Lindquist E.A."/>
            <person name="Lipzen A."/>
            <person name="Lundell T."/>
            <person name="Morin E."/>
            <person name="Murat C."/>
            <person name="Sun H."/>
            <person name="Tunlid A."/>
            <person name="Henrissat B."/>
            <person name="Grigoriev I.V."/>
            <person name="Hibbett D.S."/>
            <person name="Martin F."/>
            <person name="Nordberg H.P."/>
            <person name="Cantor M.N."/>
            <person name="Hua S.X."/>
        </authorList>
    </citation>
    <scope>NUCLEOTIDE SEQUENCE [LARGE SCALE GENOMIC DNA]</scope>
    <source>
        <strain evidence="1 2">F 1598</strain>
    </source>
</reference>
<dbReference type="HOGENOM" id="CLU_3107189_0_0_1"/>
<dbReference type="InParanoid" id="A0A0C3C2I6"/>
<dbReference type="EMBL" id="KN832989">
    <property type="protein sequence ID" value="KIM83767.1"/>
    <property type="molecule type" value="Genomic_DNA"/>
</dbReference>
<keyword evidence="2" id="KW-1185">Reference proteome</keyword>
<dbReference type="Proteomes" id="UP000054166">
    <property type="component" value="Unassembled WGS sequence"/>
</dbReference>
<reference evidence="2" key="2">
    <citation type="submission" date="2015-01" db="EMBL/GenBank/DDBJ databases">
        <title>Evolutionary Origins and Diversification of the Mycorrhizal Mutualists.</title>
        <authorList>
            <consortium name="DOE Joint Genome Institute"/>
            <consortium name="Mycorrhizal Genomics Consortium"/>
            <person name="Kohler A."/>
            <person name="Kuo A."/>
            <person name="Nagy L.G."/>
            <person name="Floudas D."/>
            <person name="Copeland A."/>
            <person name="Barry K.W."/>
            <person name="Cichocki N."/>
            <person name="Veneault-Fourrey C."/>
            <person name="LaButti K."/>
            <person name="Lindquist E.A."/>
            <person name="Lipzen A."/>
            <person name="Lundell T."/>
            <person name="Morin E."/>
            <person name="Murat C."/>
            <person name="Riley R."/>
            <person name="Ohm R."/>
            <person name="Sun H."/>
            <person name="Tunlid A."/>
            <person name="Henrissat B."/>
            <person name="Grigoriev I.V."/>
            <person name="Hibbett D.S."/>
            <person name="Martin F."/>
        </authorList>
    </citation>
    <scope>NUCLEOTIDE SEQUENCE [LARGE SCALE GENOMIC DNA]</scope>
    <source>
        <strain evidence="2">F 1598</strain>
    </source>
</reference>
<accession>A0A0C3C2I6</accession>
<dbReference type="AlphaFoldDB" id="A0A0C3C2I6"/>
<evidence type="ECO:0000313" key="1">
    <source>
        <dbReference type="EMBL" id="KIM83767.1"/>
    </source>
</evidence>